<dbReference type="OrthoDB" id="3239744at2"/>
<dbReference type="Pfam" id="PF00005">
    <property type="entry name" value="ABC_tran"/>
    <property type="match status" value="2"/>
</dbReference>
<dbReference type="InterPro" id="IPR003593">
    <property type="entry name" value="AAA+_ATPase"/>
</dbReference>
<dbReference type="GO" id="GO:0016887">
    <property type="term" value="F:ATP hydrolysis activity"/>
    <property type="evidence" value="ECO:0007669"/>
    <property type="project" value="InterPro"/>
</dbReference>
<dbReference type="AlphaFoldDB" id="A0A229VW17"/>
<evidence type="ECO:0000313" key="6">
    <source>
        <dbReference type="EMBL" id="OXM99818.1"/>
    </source>
</evidence>
<sequence length="545" mass="59489">MAISTLTLAHITYTVPGNAEPLFSDISATFPQGWTAMLGDNGIGKTTLMHIAMGLLHADAGTAVPSPGSMIVGFCPQNTDEKPAGLEDFAADWSAETMVIRRALGIDDDWPWRYGELSGGEAKCLQIACALARRPDMLILDEPTNHLDEGTRKDIVAVLRNFRGIGIAVSHDVDFIDALATRCVFFERDHVQGRNVTVVRTRPGNYSQAAADAEHDRRAADDALRTARREAVRLERTAARRRHDATLAATRAQSQTAHATVDRKDHDARNLLKLHKSLSTDGSAGAASARIAARTAAARHRANDIVTAAKRYDGDIWMDAEASHRSELVRLEPQLIRYDGEHNGADSTRSVDEQGLEVPLLSVGPHDRIGIVGRNGTGKTTVFRAMLGQTTRMQPPIPVLSMAQNTTDHDASDAMSRLLGLSAVDRTATLSAYAQLNADPDRLLAGEQPSPGELRKLLLCLGARRHPHLIMLDEPTNHLDLHSKQALAKTLAAFPGTVIVISHDRAFLRDAGITTLWECRRNTVEAEHQHGSYLTIRHFVRSARP</sequence>
<organism evidence="6 7">
    <name type="scientific">Bifidobacterium vansinderenii</name>
    <dbReference type="NCBI Taxonomy" id="1984871"/>
    <lineage>
        <taxon>Bacteria</taxon>
        <taxon>Bacillati</taxon>
        <taxon>Actinomycetota</taxon>
        <taxon>Actinomycetes</taxon>
        <taxon>Bifidobacteriales</taxon>
        <taxon>Bifidobacteriaceae</taxon>
        <taxon>Bifidobacterium</taxon>
    </lineage>
</organism>
<accession>A0A229VW17</accession>
<proteinExistence type="predicted"/>
<dbReference type="Proteomes" id="UP000215433">
    <property type="component" value="Unassembled WGS sequence"/>
</dbReference>
<gene>
    <name evidence="6" type="ORF">Tam10B_1912</name>
</gene>
<dbReference type="InterPro" id="IPR027417">
    <property type="entry name" value="P-loop_NTPase"/>
</dbReference>
<dbReference type="PROSITE" id="PS50893">
    <property type="entry name" value="ABC_TRANSPORTER_2"/>
    <property type="match status" value="1"/>
</dbReference>
<keyword evidence="2" id="KW-0547">Nucleotide-binding</keyword>
<feature type="domain" description="ABC transporter" evidence="5">
    <location>
        <begin position="6"/>
        <end position="213"/>
    </location>
</feature>
<comment type="caution">
    <text evidence="6">The sequence shown here is derived from an EMBL/GenBank/DDBJ whole genome shotgun (WGS) entry which is preliminary data.</text>
</comment>
<evidence type="ECO:0000256" key="3">
    <source>
        <dbReference type="ARBA" id="ARBA00022840"/>
    </source>
</evidence>
<dbReference type="Gene3D" id="3.40.50.300">
    <property type="entry name" value="P-loop containing nucleotide triphosphate hydrolases"/>
    <property type="match status" value="3"/>
</dbReference>
<evidence type="ECO:0000256" key="2">
    <source>
        <dbReference type="ARBA" id="ARBA00022741"/>
    </source>
</evidence>
<dbReference type="InterPro" id="IPR050611">
    <property type="entry name" value="ABCF"/>
</dbReference>
<dbReference type="CDD" id="cd03221">
    <property type="entry name" value="ABCF_EF-3"/>
    <property type="match status" value="1"/>
</dbReference>
<protein>
    <submittedName>
        <fullName evidence="6">ABC transporter</fullName>
    </submittedName>
</protein>
<dbReference type="RefSeq" id="WP_093961034.1">
    <property type="nucleotide sequence ID" value="NZ_NEWD01000028.1"/>
</dbReference>
<keyword evidence="4" id="KW-0175">Coiled coil</keyword>
<evidence type="ECO:0000259" key="5">
    <source>
        <dbReference type="PROSITE" id="PS50893"/>
    </source>
</evidence>
<evidence type="ECO:0000256" key="1">
    <source>
        <dbReference type="ARBA" id="ARBA00022737"/>
    </source>
</evidence>
<dbReference type="InterPro" id="IPR017871">
    <property type="entry name" value="ABC_transporter-like_CS"/>
</dbReference>
<dbReference type="EMBL" id="NEWD01000028">
    <property type="protein sequence ID" value="OXM99818.1"/>
    <property type="molecule type" value="Genomic_DNA"/>
</dbReference>
<keyword evidence="1" id="KW-0677">Repeat</keyword>
<reference evidence="6 7" key="1">
    <citation type="submission" date="2017-05" db="EMBL/GenBank/DDBJ databases">
        <title>Bifidobacterium vansinderenii sp. nov.</title>
        <authorList>
            <person name="Lugli G.A."/>
            <person name="Duranti S."/>
            <person name="Mangifesta M."/>
        </authorList>
    </citation>
    <scope>NUCLEOTIDE SEQUENCE [LARGE SCALE GENOMIC DNA]</scope>
    <source>
        <strain evidence="6 7">Tam10B</strain>
    </source>
</reference>
<evidence type="ECO:0000313" key="7">
    <source>
        <dbReference type="Proteomes" id="UP000215433"/>
    </source>
</evidence>
<dbReference type="PANTHER" id="PTHR19211">
    <property type="entry name" value="ATP-BINDING TRANSPORT PROTEIN-RELATED"/>
    <property type="match status" value="1"/>
</dbReference>
<dbReference type="InterPro" id="IPR003439">
    <property type="entry name" value="ABC_transporter-like_ATP-bd"/>
</dbReference>
<keyword evidence="3" id="KW-0067">ATP-binding</keyword>
<keyword evidence="7" id="KW-1185">Reference proteome</keyword>
<feature type="coiled-coil region" evidence="4">
    <location>
        <begin position="210"/>
        <end position="237"/>
    </location>
</feature>
<dbReference type="PROSITE" id="PS00211">
    <property type="entry name" value="ABC_TRANSPORTER_1"/>
    <property type="match status" value="1"/>
</dbReference>
<dbReference type="PANTHER" id="PTHR19211:SF14">
    <property type="entry name" value="ATP-BINDING CASSETTE SUB-FAMILY F MEMBER 1"/>
    <property type="match status" value="1"/>
</dbReference>
<dbReference type="SMART" id="SM00382">
    <property type="entry name" value="AAA"/>
    <property type="match status" value="2"/>
</dbReference>
<dbReference type="GO" id="GO:0005524">
    <property type="term" value="F:ATP binding"/>
    <property type="evidence" value="ECO:0007669"/>
    <property type="project" value="UniProtKB-KW"/>
</dbReference>
<dbReference type="SUPFAM" id="SSF52540">
    <property type="entry name" value="P-loop containing nucleoside triphosphate hydrolases"/>
    <property type="match status" value="2"/>
</dbReference>
<evidence type="ECO:0000256" key="4">
    <source>
        <dbReference type="SAM" id="Coils"/>
    </source>
</evidence>
<name>A0A229VW17_9BIFI</name>